<feature type="domain" description="Secretion system C-terminal sorting" evidence="2">
    <location>
        <begin position="1169"/>
        <end position="1217"/>
    </location>
</feature>
<dbReference type="PANTHER" id="PTHR41775:SF1">
    <property type="entry name" value="PEPTIDASE M6-LIKE DOMAIN-CONTAINING PROTEIN"/>
    <property type="match status" value="1"/>
</dbReference>
<organism evidence="3 4">
    <name type="scientific">Parabacteroides segnis</name>
    <dbReference type="NCBI Taxonomy" id="2763058"/>
    <lineage>
        <taxon>Bacteria</taxon>
        <taxon>Pseudomonadati</taxon>
        <taxon>Bacteroidota</taxon>
        <taxon>Bacteroidia</taxon>
        <taxon>Bacteroidales</taxon>
        <taxon>Tannerellaceae</taxon>
        <taxon>Parabacteroides</taxon>
    </lineage>
</organism>
<dbReference type="InterPro" id="IPR013783">
    <property type="entry name" value="Ig-like_fold"/>
</dbReference>
<evidence type="ECO:0000313" key="3">
    <source>
        <dbReference type="EMBL" id="MBC5642995.1"/>
    </source>
</evidence>
<dbReference type="RefSeq" id="WP_186959100.1">
    <property type="nucleotide sequence ID" value="NZ_JACOOI010000007.1"/>
</dbReference>
<keyword evidence="4" id="KW-1185">Reference proteome</keyword>
<proteinExistence type="predicted"/>
<gene>
    <name evidence="3" type="ORF">H8S77_08875</name>
</gene>
<name>A0ABR7DZQ1_9BACT</name>
<evidence type="ECO:0000259" key="2">
    <source>
        <dbReference type="Pfam" id="PF18962"/>
    </source>
</evidence>
<evidence type="ECO:0000313" key="4">
    <source>
        <dbReference type="Proteomes" id="UP000644010"/>
    </source>
</evidence>
<reference evidence="3 4" key="1">
    <citation type="submission" date="2020-08" db="EMBL/GenBank/DDBJ databases">
        <title>Genome public.</title>
        <authorList>
            <person name="Liu C."/>
            <person name="Sun Q."/>
        </authorList>
    </citation>
    <scope>NUCLEOTIDE SEQUENCE [LARGE SCALE GENOMIC DNA]</scope>
    <source>
        <strain evidence="3 4">BX2</strain>
    </source>
</reference>
<dbReference type="InterPro" id="IPR026444">
    <property type="entry name" value="Secre_tail"/>
</dbReference>
<dbReference type="PANTHER" id="PTHR41775">
    <property type="entry name" value="SECRETED PROTEIN-RELATED"/>
    <property type="match status" value="1"/>
</dbReference>
<dbReference type="Pfam" id="PF18962">
    <property type="entry name" value="Por_Secre_tail"/>
    <property type="match status" value="1"/>
</dbReference>
<protein>
    <submittedName>
        <fullName evidence="3">T9SS type A sorting domain-containing protein</fullName>
    </submittedName>
</protein>
<dbReference type="Gene3D" id="2.60.40.10">
    <property type="entry name" value="Immunoglobulins"/>
    <property type="match status" value="2"/>
</dbReference>
<comment type="caution">
    <text evidence="3">The sequence shown here is derived from an EMBL/GenBank/DDBJ whole genome shotgun (WGS) entry which is preliminary data.</text>
</comment>
<dbReference type="EMBL" id="JACOOI010000007">
    <property type="protein sequence ID" value="MBC5642995.1"/>
    <property type="molecule type" value="Genomic_DNA"/>
</dbReference>
<accession>A0ABR7DZQ1</accession>
<dbReference type="SUPFAM" id="SSF55486">
    <property type="entry name" value="Metalloproteases ('zincins'), catalytic domain"/>
    <property type="match status" value="1"/>
</dbReference>
<feature type="domain" description="BACON" evidence="1">
    <location>
        <begin position="731"/>
        <end position="777"/>
    </location>
</feature>
<dbReference type="NCBIfam" id="TIGR04183">
    <property type="entry name" value="Por_Secre_tail"/>
    <property type="match status" value="1"/>
</dbReference>
<dbReference type="Proteomes" id="UP000644010">
    <property type="component" value="Unassembled WGS sequence"/>
</dbReference>
<dbReference type="CDD" id="cd14948">
    <property type="entry name" value="BACON"/>
    <property type="match status" value="2"/>
</dbReference>
<dbReference type="InterPro" id="IPR024361">
    <property type="entry name" value="BACON"/>
</dbReference>
<dbReference type="Pfam" id="PF13004">
    <property type="entry name" value="BACON"/>
    <property type="match status" value="1"/>
</dbReference>
<sequence length="1220" mass="136161">MRNKLLFIAVLLVSVNMFSWSSFRKNVPQRLVQPSGETIHVFASGDEFHNWLHNEKGQTIVQDPESGYYVYAKLVGDELLPTSFIVKDKELAPVSVETGLNISAAAYQRKVQTRLSRQIPVRKKDGGSSLKSTSTKKQGKCTNLVVLIGFSDVVKMDYSYVQLDSIYNHPTAWSVRTNYLADSYGKMTVESPVFPKSGSVYIDAHPRSYYSPYNVVTNPEGYKDGEESFKRENELVSAALMKAAKEIPSNMDMDQDGDGYIDNVTILFACEPDGWSSLLWGHATFYSGNPEVLVNGKKVGRYNFLPMDYSLGSTTAHEIGHSFGYPDLYHYTQDGFEPVGKWDMQSNNKGHHGAYMKYMYGNWISDLPVLSDPGVYTLNPLNSPTEEKVGYKIPSPNSSTEFFVVEYRKPDPLIENHFEDDGLLLYRINPASTGNSDGGWGDFKDEVYIFRPGGSLVGNGKIDQAQQPASGISDVSRNRLFLSDGKDGGISISDIKKENGQLTFKLNFASAPFLRVTQESEIISAAGGQKIWPVMSNVAGWKATSSEKWATVSGDAKSGEIRLEVESNTGDPRLATIRVEAEGVPAQNYYLAQKSFDPEVDLLFLVDEEPILPIGNYAGAKRVLHVIGENYSMRILDASGNVHSQIFTAVEVGKTSFLYISEPVEPASKVEGKLVLATFGKKPLTIERAVEVVSQDLSFSRNMVQFLATDIRTQTVGIESSRDYQLEGTIPEWLTVQKSDDQRSLSLKVADNTSTGPRMAQFSIRAGLMSKPIVVNQRSFIPDFYFLKCPQVVNGEGMSTIWEYKTNADNIKFEYDRENAGLSFVHNAVNRTLTFTPNRLGDVSVDLKISLDDYSFLKSIESKDKSDLYQESSINSLPPEKNNSTFMTVGDRFLTDYPDLQVEGLKIEPVDEPDANVYCLTATETNYSLFHRVFAAPIDITQDPTIFINELTSWIAPAGPYSSLPIDFTFQNFYMIDKITCDQSWVEWDMKENGFSIRKTGYDGALSRNAIITLHSGAYTYPVQYTEEGSSTDPYLYLPLSEVTAPLSFSVIQVPVSTSKYEDLKCTLSGETQGISVAVGPDQYEEGWRYMGTVWIMQDKQISKNEEQTFTLHMEIGNQKKDFTVHTKKDMSGQYDPLPNENIQTNAQSPVRIYLVDGIVRIDSPYPVMDITVYGTSGQTLVRQQNGGDRIDISALSAGIYFVKVRTEQGTTVQKIITRL</sequence>
<evidence type="ECO:0000259" key="1">
    <source>
        <dbReference type="Pfam" id="PF13004"/>
    </source>
</evidence>